<name>A0A344TRJ5_9BACT</name>
<gene>
    <name evidence="1" type="ORF">DR864_27740</name>
</gene>
<dbReference type="RefSeq" id="WP_114070027.1">
    <property type="nucleotide sequence ID" value="NZ_CP030850.1"/>
</dbReference>
<dbReference type="AlphaFoldDB" id="A0A344TRJ5"/>
<organism evidence="1 2">
    <name type="scientific">Runella rosea</name>
    <dbReference type="NCBI Taxonomy" id="2259595"/>
    <lineage>
        <taxon>Bacteria</taxon>
        <taxon>Pseudomonadati</taxon>
        <taxon>Bacteroidota</taxon>
        <taxon>Cytophagia</taxon>
        <taxon>Cytophagales</taxon>
        <taxon>Spirosomataceae</taxon>
        <taxon>Runella</taxon>
    </lineage>
</organism>
<reference evidence="1 2" key="1">
    <citation type="submission" date="2018-07" db="EMBL/GenBank/DDBJ databases">
        <title>Genome sequencing of Runella.</title>
        <authorList>
            <person name="Baek M.-G."/>
            <person name="Yi H."/>
        </authorList>
    </citation>
    <scope>NUCLEOTIDE SEQUENCE [LARGE SCALE GENOMIC DNA]</scope>
    <source>
        <strain evidence="1 2">HYN0085</strain>
    </source>
</reference>
<proteinExistence type="predicted"/>
<evidence type="ECO:0000313" key="1">
    <source>
        <dbReference type="EMBL" id="AXE21266.1"/>
    </source>
</evidence>
<dbReference type="OrthoDB" id="798900at2"/>
<dbReference type="EMBL" id="CP030850">
    <property type="protein sequence ID" value="AXE21266.1"/>
    <property type="molecule type" value="Genomic_DNA"/>
</dbReference>
<evidence type="ECO:0000313" key="2">
    <source>
        <dbReference type="Proteomes" id="UP000251993"/>
    </source>
</evidence>
<protein>
    <submittedName>
        <fullName evidence="1">Uncharacterized protein</fullName>
    </submittedName>
</protein>
<keyword evidence="2" id="KW-1185">Reference proteome</keyword>
<dbReference type="Proteomes" id="UP000251993">
    <property type="component" value="Chromosome"/>
</dbReference>
<dbReference type="KEGG" id="run:DR864_27740"/>
<accession>A0A344TRJ5</accession>
<sequence>MKAKTITKPYFLKLPKTYAAEEILAAGGTTAFGKQTGYDPKKLYDIKGEGLTNEEIEQALKMLSK</sequence>